<dbReference type="RefSeq" id="WP_271194620.1">
    <property type="nucleotide sequence ID" value="NZ_BSFN01000003.1"/>
</dbReference>
<proteinExistence type="predicted"/>
<dbReference type="AlphaFoldDB" id="A0A9W6K654"/>
<gene>
    <name evidence="2" type="ORF">GCM10017655_14620</name>
</gene>
<dbReference type="Proteomes" id="UP001143328">
    <property type="component" value="Unassembled WGS sequence"/>
</dbReference>
<name>A0A9W6K654_9PSED</name>
<evidence type="ECO:0008006" key="4">
    <source>
        <dbReference type="Google" id="ProtNLM"/>
    </source>
</evidence>
<evidence type="ECO:0000256" key="1">
    <source>
        <dbReference type="SAM" id="SignalP"/>
    </source>
</evidence>
<evidence type="ECO:0000313" key="3">
    <source>
        <dbReference type="Proteomes" id="UP001143328"/>
    </source>
</evidence>
<keyword evidence="3" id="KW-1185">Reference proteome</keyword>
<protein>
    <recommendedName>
        <fullName evidence="4">3-phosphoglycerate kinase</fullName>
    </recommendedName>
</protein>
<feature type="chain" id="PRO_5040907255" description="3-phosphoglycerate kinase" evidence="1">
    <location>
        <begin position="22"/>
        <end position="137"/>
    </location>
</feature>
<organism evidence="2 3">
    <name type="scientific">Pseudomonas turukhanskensis</name>
    <dbReference type="NCBI Taxonomy" id="1806536"/>
    <lineage>
        <taxon>Bacteria</taxon>
        <taxon>Pseudomonadati</taxon>
        <taxon>Pseudomonadota</taxon>
        <taxon>Gammaproteobacteria</taxon>
        <taxon>Pseudomonadales</taxon>
        <taxon>Pseudomonadaceae</taxon>
        <taxon>Pseudomonas</taxon>
    </lineage>
</organism>
<reference evidence="2" key="2">
    <citation type="submission" date="2023-01" db="EMBL/GenBank/DDBJ databases">
        <authorList>
            <person name="Sun Q."/>
            <person name="Evtushenko L."/>
        </authorList>
    </citation>
    <scope>NUCLEOTIDE SEQUENCE</scope>
    <source>
        <strain evidence="2">VKM B-2935</strain>
    </source>
</reference>
<sequence>MRPLLFLLALTGLFYLGPANAESLVPPPDVPLTTAPDSEAMARLVVSRDNMAPNACAVDLYVQNQLVAQLAPKQSIAVDVPAGEVSISVSRGGSGQCVSDMPASAQSAVFTPGETREFKIVVDDTGAFLSPADTQAP</sequence>
<dbReference type="EMBL" id="BSFN01000003">
    <property type="protein sequence ID" value="GLK88400.1"/>
    <property type="molecule type" value="Genomic_DNA"/>
</dbReference>
<keyword evidence="1" id="KW-0732">Signal</keyword>
<evidence type="ECO:0000313" key="2">
    <source>
        <dbReference type="EMBL" id="GLK88400.1"/>
    </source>
</evidence>
<accession>A0A9W6K654</accession>
<feature type="signal peptide" evidence="1">
    <location>
        <begin position="1"/>
        <end position="21"/>
    </location>
</feature>
<comment type="caution">
    <text evidence="2">The sequence shown here is derived from an EMBL/GenBank/DDBJ whole genome shotgun (WGS) entry which is preliminary data.</text>
</comment>
<reference evidence="2" key="1">
    <citation type="journal article" date="2014" name="Int. J. Syst. Evol. Microbiol.">
        <title>Complete genome sequence of Corynebacterium casei LMG S-19264T (=DSM 44701T), isolated from a smear-ripened cheese.</title>
        <authorList>
            <consortium name="US DOE Joint Genome Institute (JGI-PGF)"/>
            <person name="Walter F."/>
            <person name="Albersmeier A."/>
            <person name="Kalinowski J."/>
            <person name="Ruckert C."/>
        </authorList>
    </citation>
    <scope>NUCLEOTIDE SEQUENCE</scope>
    <source>
        <strain evidence="2">VKM B-2935</strain>
    </source>
</reference>